<dbReference type="InterPro" id="IPR011625">
    <property type="entry name" value="A2M_N_BRD"/>
</dbReference>
<dbReference type="Gene3D" id="2.60.40.1930">
    <property type="match status" value="1"/>
</dbReference>
<evidence type="ECO:0000313" key="2">
    <source>
        <dbReference type="EMBL" id="MEQ2174692.1"/>
    </source>
</evidence>
<organism evidence="2 3">
    <name type="scientific">Goodea atripinnis</name>
    <dbReference type="NCBI Taxonomy" id="208336"/>
    <lineage>
        <taxon>Eukaryota</taxon>
        <taxon>Metazoa</taxon>
        <taxon>Chordata</taxon>
        <taxon>Craniata</taxon>
        <taxon>Vertebrata</taxon>
        <taxon>Euteleostomi</taxon>
        <taxon>Actinopterygii</taxon>
        <taxon>Neopterygii</taxon>
        <taxon>Teleostei</taxon>
        <taxon>Neoteleostei</taxon>
        <taxon>Acanthomorphata</taxon>
        <taxon>Ovalentaria</taxon>
        <taxon>Atherinomorphae</taxon>
        <taxon>Cyprinodontiformes</taxon>
        <taxon>Goodeidae</taxon>
        <taxon>Goodea</taxon>
    </lineage>
</organism>
<dbReference type="Gene3D" id="1.20.50.70">
    <property type="match status" value="1"/>
</dbReference>
<evidence type="ECO:0000259" key="1">
    <source>
        <dbReference type="SMART" id="SM01359"/>
    </source>
</evidence>
<proteinExistence type="predicted"/>
<dbReference type="Proteomes" id="UP001476798">
    <property type="component" value="Unassembled WGS sequence"/>
</dbReference>
<dbReference type="Pfam" id="PF07703">
    <property type="entry name" value="A2M_BRD"/>
    <property type="match status" value="1"/>
</dbReference>
<dbReference type="PANTHER" id="PTHR11412:SF144">
    <property type="entry name" value="COMPLEMENT C4-B"/>
    <property type="match status" value="1"/>
</dbReference>
<dbReference type="InterPro" id="IPR050473">
    <property type="entry name" value="A2M/Complement_sys"/>
</dbReference>
<gene>
    <name evidence="2" type="ORF">GOODEAATRI_010349</name>
</gene>
<comment type="caution">
    <text evidence="2">The sequence shown here is derived from an EMBL/GenBank/DDBJ whole genome shotgun (WGS) entry which is preliminary data.</text>
</comment>
<protein>
    <recommendedName>
        <fullName evidence="1">Alpha-2-macroglobulin bait region domain-containing protein</fullName>
    </recommendedName>
</protein>
<evidence type="ECO:0000313" key="3">
    <source>
        <dbReference type="Proteomes" id="UP001476798"/>
    </source>
</evidence>
<reference evidence="2 3" key="1">
    <citation type="submission" date="2021-06" db="EMBL/GenBank/DDBJ databases">
        <authorList>
            <person name="Palmer J.M."/>
        </authorList>
    </citation>
    <scope>NUCLEOTIDE SEQUENCE [LARGE SCALE GENOMIC DNA]</scope>
    <source>
        <strain evidence="2 3">GA_2019</strain>
        <tissue evidence="2">Muscle</tissue>
    </source>
</reference>
<feature type="domain" description="Alpha-2-macroglobulin bait region" evidence="1">
    <location>
        <begin position="1"/>
        <end position="102"/>
    </location>
</feature>
<accession>A0ABV0NTI0</accession>
<dbReference type="SMART" id="SM01359">
    <property type="entry name" value="A2M_N_2"/>
    <property type="match status" value="1"/>
</dbReference>
<dbReference type="PANTHER" id="PTHR11412">
    <property type="entry name" value="MACROGLOBULIN / COMPLEMENT"/>
    <property type="match status" value="1"/>
</dbReference>
<feature type="non-terminal residue" evidence="2">
    <location>
        <position position="1"/>
    </location>
</feature>
<keyword evidence="3" id="KW-1185">Reference proteome</keyword>
<dbReference type="EMBL" id="JAHRIO010050578">
    <property type="protein sequence ID" value="MEQ2174692.1"/>
    <property type="molecule type" value="Genomic_DNA"/>
</dbReference>
<sequence length="162" mass="17768">VLNRGMIITTHSLRMGTITNENLLITADMVPSFRLVGYYYSKTGDIIADSVWVDVRDECKLKVTVKHKGQPTPGKPTELEIDLHKQEAKVALLAVDKAFYGLKADNKLTAKQIFSTMASYDLGCAYSGGSDTAAVLVDAGLAFASQAKTEWRKGVKENNFIH</sequence>
<dbReference type="Gene3D" id="6.20.50.160">
    <property type="match status" value="1"/>
</dbReference>
<name>A0ABV0NTI0_9TELE</name>